<evidence type="ECO:0000256" key="1">
    <source>
        <dbReference type="SAM" id="MobiDB-lite"/>
    </source>
</evidence>
<feature type="region of interest" description="Disordered" evidence="1">
    <location>
        <begin position="181"/>
        <end position="236"/>
    </location>
</feature>
<proteinExistence type="predicted"/>
<protein>
    <submittedName>
        <fullName evidence="2">Uncharacterized protein</fullName>
    </submittedName>
</protein>
<feature type="compositionally biased region" description="Polar residues" evidence="1">
    <location>
        <begin position="181"/>
        <end position="191"/>
    </location>
</feature>
<feature type="compositionally biased region" description="Polar residues" evidence="1">
    <location>
        <begin position="19"/>
        <end position="30"/>
    </location>
</feature>
<dbReference type="OrthoDB" id="3214739at2759"/>
<dbReference type="Proteomes" id="UP000292957">
    <property type="component" value="Unassembled WGS sequence"/>
</dbReference>
<evidence type="ECO:0000313" key="2">
    <source>
        <dbReference type="EMBL" id="TBU22627.1"/>
    </source>
</evidence>
<accession>A0A4Q9M899</accession>
<feature type="region of interest" description="Disordered" evidence="1">
    <location>
        <begin position="1"/>
        <end position="141"/>
    </location>
</feature>
<name>A0A4Q9M899_9APHY</name>
<sequence>MSNMQTKLHKSHGVGKMGLTSSGPSSSQPHNMLIKEAHTTGPLLTGTSKRQKSKAHAPKSMSTIDAQGKRKRAGSNSVGANAVTVEAKSKKGKHTAANEGSIPTTTNQTSQGKETRATRGRQNKRDTDTAEHVASRPLAASDELSESEIFLAQALVPQCDNACTAKLAAIESSKAVAQISPRTATSSQTHVPVQPKETVEGEILDSSLSSPKKGDIPLYSSEEDDFGSGDDLEDDVDDDEFVATFDAERASWNEEIPLTTNLKGKVKSLAQGSGSSKARQTYQVPLDLLDRNLGSEFDNEEEEAQTSTLTDRQLIETPIWVESPAVSPGTLGTGGVRAMGTPTVAALAAPHVNSTPNTPSFRVAAIPAPSLLRQGPVATPESPSTAVAVQGSAHALPVPAAPQDARQTPLAQNIPAHLPPNANLLPSEFYTLATAVPGGTVLLNPQHLYIRNIVKTSFLRLNVFLVVENTFPDQLAAAWFIGIALVEASQAHGYLGLMQRLRNDEDLLSRLFKKEADSNAAAQYTLVASPTTPDHITTSMKCHLPVSEDGRSWPSRGLGFDPGPSTFQYELSVLKHVDKREVHMVMLTLMGTAIHAALCHITLLTEIKSQNAHGYHTMMHRLFTLASNAVAPIVGPTPQNMLAHVDFAAMEID</sequence>
<dbReference type="AlphaFoldDB" id="A0A4Q9M899"/>
<reference evidence="2" key="1">
    <citation type="submission" date="2019-01" db="EMBL/GenBank/DDBJ databases">
        <title>Draft genome sequences of three monokaryotic isolates of the white-rot basidiomycete fungus Dichomitus squalens.</title>
        <authorList>
            <consortium name="DOE Joint Genome Institute"/>
            <person name="Lopez S.C."/>
            <person name="Andreopoulos B."/>
            <person name="Pangilinan J."/>
            <person name="Lipzen A."/>
            <person name="Riley R."/>
            <person name="Ahrendt S."/>
            <person name="Ng V."/>
            <person name="Barry K."/>
            <person name="Daum C."/>
            <person name="Grigoriev I.V."/>
            <person name="Hilden K.S."/>
            <person name="Makela M.R."/>
            <person name="de Vries R.P."/>
        </authorList>
    </citation>
    <scope>NUCLEOTIDE SEQUENCE [LARGE SCALE GENOMIC DNA]</scope>
    <source>
        <strain evidence="2">OM18370.1</strain>
    </source>
</reference>
<organism evidence="2">
    <name type="scientific">Dichomitus squalens</name>
    <dbReference type="NCBI Taxonomy" id="114155"/>
    <lineage>
        <taxon>Eukaryota</taxon>
        <taxon>Fungi</taxon>
        <taxon>Dikarya</taxon>
        <taxon>Basidiomycota</taxon>
        <taxon>Agaricomycotina</taxon>
        <taxon>Agaricomycetes</taxon>
        <taxon>Polyporales</taxon>
        <taxon>Polyporaceae</taxon>
        <taxon>Dichomitus</taxon>
    </lineage>
</organism>
<feature type="compositionally biased region" description="Basic and acidic residues" evidence="1">
    <location>
        <begin position="113"/>
        <end position="134"/>
    </location>
</feature>
<dbReference type="EMBL" id="ML143534">
    <property type="protein sequence ID" value="TBU22627.1"/>
    <property type="molecule type" value="Genomic_DNA"/>
</dbReference>
<gene>
    <name evidence="2" type="ORF">BD311DRAFT_811377</name>
</gene>
<feature type="compositionally biased region" description="Polar residues" evidence="1">
    <location>
        <begin position="101"/>
        <end position="112"/>
    </location>
</feature>
<feature type="compositionally biased region" description="Acidic residues" evidence="1">
    <location>
        <begin position="221"/>
        <end position="236"/>
    </location>
</feature>